<evidence type="ECO:0000256" key="10">
    <source>
        <dbReference type="ARBA" id="ARBA00023172"/>
    </source>
</evidence>
<comment type="caution">
    <text evidence="14">The sequence shown here is derived from an EMBL/GenBank/DDBJ whole genome shotgun (WGS) entry which is preliminary data.</text>
</comment>
<dbReference type="InterPro" id="IPR050951">
    <property type="entry name" value="Retrovirus_Pol_polyprotein"/>
</dbReference>
<evidence type="ECO:0000256" key="5">
    <source>
        <dbReference type="ARBA" id="ARBA00022842"/>
    </source>
</evidence>
<evidence type="ECO:0000256" key="4">
    <source>
        <dbReference type="ARBA" id="ARBA00022801"/>
    </source>
</evidence>
<dbReference type="InterPro" id="IPR001584">
    <property type="entry name" value="Integrase_cat-core"/>
</dbReference>
<keyword evidence="5" id="KW-0460">Magnesium</keyword>
<dbReference type="InterPro" id="IPR041588">
    <property type="entry name" value="Integrase_H2C2"/>
</dbReference>
<keyword evidence="15" id="KW-1185">Reference proteome</keyword>
<keyword evidence="9" id="KW-0238">DNA-binding</keyword>
<keyword evidence="1" id="KW-0645">Protease</keyword>
<dbReference type="PANTHER" id="PTHR37984">
    <property type="entry name" value="PROTEIN CBG26694"/>
    <property type="match status" value="1"/>
</dbReference>
<dbReference type="PROSITE" id="PS50013">
    <property type="entry name" value="CHROMO_2"/>
    <property type="match status" value="1"/>
</dbReference>
<evidence type="ECO:0000313" key="14">
    <source>
        <dbReference type="EMBL" id="GJS62845.1"/>
    </source>
</evidence>
<evidence type="ECO:0000256" key="11">
    <source>
        <dbReference type="SAM" id="MobiDB-lite"/>
    </source>
</evidence>
<dbReference type="PROSITE" id="PS50994">
    <property type="entry name" value="INTEGRASE"/>
    <property type="match status" value="1"/>
</dbReference>
<gene>
    <name evidence="14" type="ORF">Tco_0677409</name>
</gene>
<proteinExistence type="predicted"/>
<name>A0ABQ4XD88_9ASTR</name>
<sequence>MLTGSYTAYAPPTSGIVFPTAPLVNPTAPPSTAYTSFLRLCFDSQGFPIPPWETYGNYHQRPPEGSAREYVALFEKMAAQLVGIQEEILEGTFIKGLKPELRTAVRTQQPKGVTKAIQLTLLIDENKSGGECGKPETSPLKKRSPEADLRYKAKGLCFCCDGQFAPSHKYPEKYLQVMAIYDGETDEEEEEQEPAMEEQIYENLTHVVLKVPEWPSIIEGRTGYTSVDVVQAIVFRENGMKGSRRCFESLMGLPPQQDHEHAIVLKEGTEPISVRPYRFPQLQKDEIKRLVNGMSIACIVETEHESFFEPTDALGHEGEGGIDAGRAPHCLFQQGRRAPHCFISSPSAINGYRDCIAKVEPLFIRGGSSQLMSKKVAEVNADLAQFKADVTANQEHNKQIAEETRQRLDDMKEAIDRNAVDFAETSPGFATQPMLTGSYTAYVPPTSGIVFPTAPLVNPTTPPLTAYTSFLRLRFDSQGFPIPPWETYDNYHQRPPPSHEGSLYEQFLNISQEGSAREYVALFEKIAAQLVGIQEEILEGTFIKGLKPELRTAVRTQQPKGVTKAIQLTLLIDENKSGGECGKSSNFRLGSQTGGGVPRPTASHTRGLNSKIVAGAASKPPFKRMSEAEFADKKAKGLCFRCDGQFPPGHKCPEKSLQVMVIYDGETDEEEEEHEPAMEEQIQLEMVEWGDPQLLICRVGIYFGVTGDGKHETGVRLGNGKFDKSSGLCRSVVLHLPGLRVVEDFYPLELGSTDVILAIVRDMEGVSESFLVGLAVMRIDPHQDQSTPAELDLVLKHFSEMFEMPEGLPPQRDHEHAIVLKGGTELISVRPYRYPQLQKDEIKRLVREMVDAGIVRPSTSPFSSPIVSCVRMRQRGLSKGYTSVTTSSCATLPDVLRNLLIETDALGLGLGGGGGIDAGRAPLIISAVLGSHVVTDQKSLKFLLDQRVIEGDHQRWISKLSGYDFEIVYRPGKENGFADALSRRGEGVAFAQLTTSISSVHSGLEDELRQDSYLTNLRNRIEAKEDGLQGYSVVNGVVLFNRRVVLPQESPWVEKLFQEYHGGQIGGYRGTQKTYQRLASEFYWTGMKVDIAKRVAECDVFQRNKSSNLAPAGLLQPLNLPERIWEDITMDFVEGLPRSEGFSVVFVVVDRLSKSAHFIPLKHPFTAASVAGAFIREVVRLHGIPQSIVSDRDKVFLSLFWREIFKQQGTVLKRSTAYHPQTDGQTKVVNRSLEIYLRCFTSQRPEAWVKWLPWAEYWYNTSYHLSLRTALFHVLYGQDLPALLRYDHGSAVTYEVDRYLVERDELMVELKGSLLLAQQLMKQRANGHRRDVVFNVGDRVYLKMRLYRQLRVMGKRNEKLSPRYYGLYRVLERVGEVAYKLQLPEGARIHLVFHVSQLKRALGDGVVVSTLPVVDSDERLVFAPAAVLDVRENEGRREVLIAWQGMPPVEATWEGFEVMMRQFPSFHLEDKVGVWRGDDMTHFRQVYSRPLGWLLEEIHVTWAHLEKKRTRLRLYTNYLEEKHTVRGDGIANYKRQRQSYQVTASKLSSDGVMEF</sequence>
<dbReference type="SUPFAM" id="SSF53098">
    <property type="entry name" value="Ribonuclease H-like"/>
    <property type="match status" value="1"/>
</dbReference>
<dbReference type="InterPro" id="IPR056924">
    <property type="entry name" value="SH3_Tf2-1"/>
</dbReference>
<evidence type="ECO:0000259" key="13">
    <source>
        <dbReference type="PROSITE" id="PS50994"/>
    </source>
</evidence>
<evidence type="ECO:0000313" key="15">
    <source>
        <dbReference type="Proteomes" id="UP001151760"/>
    </source>
</evidence>
<dbReference type="InterPro" id="IPR000953">
    <property type="entry name" value="Chromo/chromo_shadow_dom"/>
</dbReference>
<dbReference type="EMBL" id="BQNB010009388">
    <property type="protein sequence ID" value="GJS62845.1"/>
    <property type="molecule type" value="Genomic_DNA"/>
</dbReference>
<dbReference type="PANTHER" id="PTHR37984:SF5">
    <property type="entry name" value="PROTEIN NYNRIN-LIKE"/>
    <property type="match status" value="1"/>
</dbReference>
<dbReference type="Proteomes" id="UP001151760">
    <property type="component" value="Unassembled WGS sequence"/>
</dbReference>
<dbReference type="Pfam" id="PF17921">
    <property type="entry name" value="Integrase_H2C2"/>
    <property type="match status" value="1"/>
</dbReference>
<reference evidence="14" key="1">
    <citation type="journal article" date="2022" name="Int. J. Mol. Sci.">
        <title>Draft Genome of Tanacetum Coccineum: Genomic Comparison of Closely Related Tanacetum-Family Plants.</title>
        <authorList>
            <person name="Yamashiro T."/>
            <person name="Shiraishi A."/>
            <person name="Nakayama K."/>
            <person name="Satake H."/>
        </authorList>
    </citation>
    <scope>NUCLEOTIDE SEQUENCE</scope>
</reference>
<protein>
    <submittedName>
        <fullName evidence="14">Ty3-gypsy retrotransposon protein</fullName>
    </submittedName>
</protein>
<dbReference type="Gene3D" id="3.10.10.10">
    <property type="entry name" value="HIV Type 1 Reverse Transcriptase, subunit A, domain 1"/>
    <property type="match status" value="1"/>
</dbReference>
<keyword evidence="8" id="KW-0808">Transferase</keyword>
<keyword evidence="8" id="KW-0548">Nucleotidyltransferase</keyword>
<evidence type="ECO:0000256" key="8">
    <source>
        <dbReference type="ARBA" id="ARBA00022932"/>
    </source>
</evidence>
<dbReference type="InterPro" id="IPR036397">
    <property type="entry name" value="RNaseH_sf"/>
</dbReference>
<keyword evidence="10" id="KW-0233">DNA recombination</keyword>
<dbReference type="InterPro" id="IPR043502">
    <property type="entry name" value="DNA/RNA_pol_sf"/>
</dbReference>
<dbReference type="Gene3D" id="3.30.420.10">
    <property type="entry name" value="Ribonuclease H-like superfamily/Ribonuclease H"/>
    <property type="match status" value="1"/>
</dbReference>
<evidence type="ECO:0000256" key="2">
    <source>
        <dbReference type="ARBA" id="ARBA00022723"/>
    </source>
</evidence>
<dbReference type="SUPFAM" id="SSF56672">
    <property type="entry name" value="DNA/RNA polymerases"/>
    <property type="match status" value="2"/>
</dbReference>
<evidence type="ECO:0000256" key="9">
    <source>
        <dbReference type="ARBA" id="ARBA00023125"/>
    </source>
</evidence>
<organism evidence="14 15">
    <name type="scientific">Tanacetum coccineum</name>
    <dbReference type="NCBI Taxonomy" id="301880"/>
    <lineage>
        <taxon>Eukaryota</taxon>
        <taxon>Viridiplantae</taxon>
        <taxon>Streptophyta</taxon>
        <taxon>Embryophyta</taxon>
        <taxon>Tracheophyta</taxon>
        <taxon>Spermatophyta</taxon>
        <taxon>Magnoliopsida</taxon>
        <taxon>eudicotyledons</taxon>
        <taxon>Gunneridae</taxon>
        <taxon>Pentapetalae</taxon>
        <taxon>asterids</taxon>
        <taxon>campanulids</taxon>
        <taxon>Asterales</taxon>
        <taxon>Asteraceae</taxon>
        <taxon>Asteroideae</taxon>
        <taxon>Anthemideae</taxon>
        <taxon>Anthemidinae</taxon>
        <taxon>Tanacetum</taxon>
    </lineage>
</organism>
<evidence type="ECO:0000259" key="12">
    <source>
        <dbReference type="PROSITE" id="PS50013"/>
    </source>
</evidence>
<feature type="region of interest" description="Disordered" evidence="11">
    <location>
        <begin position="582"/>
        <end position="605"/>
    </location>
</feature>
<keyword evidence="3" id="KW-0064">Aspartyl protease</keyword>
<evidence type="ECO:0000256" key="6">
    <source>
        <dbReference type="ARBA" id="ARBA00022908"/>
    </source>
</evidence>
<dbReference type="InterPro" id="IPR012337">
    <property type="entry name" value="RNaseH-like_sf"/>
</dbReference>
<evidence type="ECO:0000256" key="7">
    <source>
        <dbReference type="ARBA" id="ARBA00022918"/>
    </source>
</evidence>
<keyword evidence="4" id="KW-0378">Hydrolase</keyword>
<feature type="domain" description="Integrase catalytic" evidence="13">
    <location>
        <begin position="1117"/>
        <end position="1289"/>
    </location>
</feature>
<accession>A0ABQ4XD88</accession>
<feature type="domain" description="Chromo" evidence="12">
    <location>
        <begin position="1422"/>
        <end position="1454"/>
    </location>
</feature>
<evidence type="ECO:0000256" key="1">
    <source>
        <dbReference type="ARBA" id="ARBA00022670"/>
    </source>
</evidence>
<evidence type="ECO:0000256" key="3">
    <source>
        <dbReference type="ARBA" id="ARBA00022750"/>
    </source>
</evidence>
<reference evidence="14" key="2">
    <citation type="submission" date="2022-01" db="EMBL/GenBank/DDBJ databases">
        <authorList>
            <person name="Yamashiro T."/>
            <person name="Shiraishi A."/>
            <person name="Satake H."/>
            <person name="Nakayama K."/>
        </authorList>
    </citation>
    <scope>NUCLEOTIDE SEQUENCE</scope>
</reference>
<dbReference type="SUPFAM" id="SSF54160">
    <property type="entry name" value="Chromo domain-like"/>
    <property type="match status" value="1"/>
</dbReference>
<keyword evidence="7" id="KW-0695">RNA-directed DNA polymerase</keyword>
<keyword evidence="6" id="KW-0229">DNA integration</keyword>
<keyword evidence="8" id="KW-0239">DNA-directed DNA polymerase</keyword>
<dbReference type="InterPro" id="IPR016197">
    <property type="entry name" value="Chromo-like_dom_sf"/>
</dbReference>
<dbReference type="Pfam" id="PF24626">
    <property type="entry name" value="SH3_Tf2-1"/>
    <property type="match status" value="1"/>
</dbReference>
<keyword evidence="2" id="KW-0479">Metal-binding</keyword>
<dbReference type="Gene3D" id="1.10.340.70">
    <property type="match status" value="1"/>
</dbReference>